<evidence type="ECO:0000256" key="6">
    <source>
        <dbReference type="ARBA" id="ARBA00023033"/>
    </source>
</evidence>
<evidence type="ECO:0000256" key="4">
    <source>
        <dbReference type="ARBA" id="ARBA00023002"/>
    </source>
</evidence>
<keyword evidence="6 7" id="KW-0503">Monooxygenase</keyword>
<dbReference type="InterPro" id="IPR036396">
    <property type="entry name" value="Cyt_P450_sf"/>
</dbReference>
<dbReference type="InterPro" id="IPR017972">
    <property type="entry name" value="Cyt_P450_CS"/>
</dbReference>
<reference evidence="8 9" key="1">
    <citation type="submission" date="2018-09" db="EMBL/GenBank/DDBJ databases">
        <title>Rhizobium sp. MAE2-X.</title>
        <authorList>
            <person name="Lee Y."/>
            <person name="Jeon C.O."/>
        </authorList>
    </citation>
    <scope>NUCLEOTIDE SEQUENCE [LARGE SCALE GENOMIC DNA]</scope>
    <source>
        <strain evidence="8 9">MAE2-X</strain>
        <plasmid evidence="8 9">p1</plasmid>
    </source>
</reference>
<dbReference type="Gene3D" id="1.10.630.10">
    <property type="entry name" value="Cytochrome P450"/>
    <property type="match status" value="1"/>
</dbReference>
<dbReference type="InterPro" id="IPR002401">
    <property type="entry name" value="Cyt_P450_E_grp-I"/>
</dbReference>
<keyword evidence="8" id="KW-0614">Plasmid</keyword>
<organism evidence="8 9">
    <name type="scientific">Rhizobium rosettiformans</name>
    <dbReference type="NCBI Taxonomy" id="1368430"/>
    <lineage>
        <taxon>Bacteria</taxon>
        <taxon>Pseudomonadati</taxon>
        <taxon>Pseudomonadota</taxon>
        <taxon>Alphaproteobacteria</taxon>
        <taxon>Hyphomicrobiales</taxon>
        <taxon>Rhizobiaceae</taxon>
        <taxon>Rhizobium/Agrobacterium group</taxon>
        <taxon>Rhizobium</taxon>
    </lineage>
</organism>
<geneLocation type="plasmid" evidence="8 9">
    <name>p1</name>
</geneLocation>
<comment type="similarity">
    <text evidence="1 7">Belongs to the cytochrome P450 family.</text>
</comment>
<evidence type="ECO:0000256" key="3">
    <source>
        <dbReference type="ARBA" id="ARBA00022723"/>
    </source>
</evidence>
<evidence type="ECO:0000256" key="5">
    <source>
        <dbReference type="ARBA" id="ARBA00023004"/>
    </source>
</evidence>
<keyword evidence="4 7" id="KW-0560">Oxidoreductase</keyword>
<keyword evidence="9" id="KW-1185">Reference proteome</keyword>
<dbReference type="PROSITE" id="PS00086">
    <property type="entry name" value="CYTOCHROME_P450"/>
    <property type="match status" value="1"/>
</dbReference>
<dbReference type="Proteomes" id="UP000596351">
    <property type="component" value="Plasmid p1"/>
</dbReference>
<dbReference type="RefSeq" id="WP_203020931.1">
    <property type="nucleotide sequence ID" value="NZ_CP032406.1"/>
</dbReference>
<evidence type="ECO:0000313" key="9">
    <source>
        <dbReference type="Proteomes" id="UP000596351"/>
    </source>
</evidence>
<accession>A0ABX7F5D8</accession>
<proteinExistence type="inferred from homology"/>
<dbReference type="InterPro" id="IPR001128">
    <property type="entry name" value="Cyt_P450"/>
</dbReference>
<dbReference type="PANTHER" id="PTHR24291:SF50">
    <property type="entry name" value="BIFUNCTIONAL ALBAFLAVENONE MONOOXYGENASE_TERPENE SYNTHASE"/>
    <property type="match status" value="1"/>
</dbReference>
<dbReference type="Pfam" id="PF00067">
    <property type="entry name" value="p450"/>
    <property type="match status" value="1"/>
</dbReference>
<dbReference type="InterPro" id="IPR050196">
    <property type="entry name" value="Cytochrome_P450_Monoox"/>
</dbReference>
<sequence>MGPIIRTPTAQALFSLVRNPLEAVPPSIFTEPLVFSKTAGRVTVWIADPVLVQEALVKSATVLGKGDQVRRALGPALGQGLLTADGAHWKWQRQSVASAFRPASLEALQPAMILAAEDARDRLLNPVEGTADIGHEMMRTTFDIIVETMMSGGHGLDVGRVEQSITDYLEPSGWTFALGVMGAPHWMPYPGRGKAMAAVRFLRTSLARVIDERRRGGKKRHDLVSMLLSASDPETGRTMSDDEMVDNLMTLITAGHETTALGLAWTFDLLSRHPDIEQKVVNEIAQVSAGNPITAEHMPLLAYTRQVFSEAMRLYPPAPIITRTALKDFRLGAYLIPAGTVLLVPIYAVHRHALIWRDAERFDPDRFAPEATKERHRFAYMPFGAGPRVCIGSGFALMEAVAVLAVVLQKLSLTSVATQPPVPLMKVTLRPRTSLVMTVRRR</sequence>
<keyword evidence="3 7" id="KW-0479">Metal-binding</keyword>
<dbReference type="PRINTS" id="PR00463">
    <property type="entry name" value="EP450I"/>
</dbReference>
<gene>
    <name evidence="8" type="ORF">D4A92_23520</name>
</gene>
<evidence type="ECO:0000256" key="1">
    <source>
        <dbReference type="ARBA" id="ARBA00010617"/>
    </source>
</evidence>
<keyword evidence="2 7" id="KW-0349">Heme</keyword>
<dbReference type="SUPFAM" id="SSF48264">
    <property type="entry name" value="Cytochrome P450"/>
    <property type="match status" value="1"/>
</dbReference>
<dbReference type="PRINTS" id="PR00385">
    <property type="entry name" value="P450"/>
</dbReference>
<evidence type="ECO:0000313" key="8">
    <source>
        <dbReference type="EMBL" id="QRF54576.1"/>
    </source>
</evidence>
<name>A0ABX7F5D8_9HYPH</name>
<evidence type="ECO:0000256" key="7">
    <source>
        <dbReference type="RuleBase" id="RU000461"/>
    </source>
</evidence>
<protein>
    <submittedName>
        <fullName evidence="8">Cytochrome P450</fullName>
    </submittedName>
</protein>
<dbReference type="PANTHER" id="PTHR24291">
    <property type="entry name" value="CYTOCHROME P450 FAMILY 4"/>
    <property type="match status" value="1"/>
</dbReference>
<dbReference type="EMBL" id="CP032406">
    <property type="protein sequence ID" value="QRF54576.1"/>
    <property type="molecule type" value="Genomic_DNA"/>
</dbReference>
<keyword evidence="5 7" id="KW-0408">Iron</keyword>
<evidence type="ECO:0000256" key="2">
    <source>
        <dbReference type="ARBA" id="ARBA00022617"/>
    </source>
</evidence>